<evidence type="ECO:0000256" key="4">
    <source>
        <dbReference type="ARBA" id="ARBA00022452"/>
    </source>
</evidence>
<keyword evidence="3" id="KW-0813">Transport</keyword>
<dbReference type="OrthoDB" id="8173690at2"/>
<dbReference type="InterPro" id="IPR001702">
    <property type="entry name" value="Porin_Gram-ve"/>
</dbReference>
<dbReference type="PANTHER" id="PTHR34501">
    <property type="entry name" value="PROTEIN YDDL-RELATED"/>
    <property type="match status" value="1"/>
</dbReference>
<dbReference type="GO" id="GO:0009279">
    <property type="term" value="C:cell outer membrane"/>
    <property type="evidence" value="ECO:0007669"/>
    <property type="project" value="UniProtKB-SubCell"/>
</dbReference>
<dbReference type="Gene3D" id="2.40.160.10">
    <property type="entry name" value="Porin"/>
    <property type="match status" value="1"/>
</dbReference>
<dbReference type="InterPro" id="IPR002299">
    <property type="entry name" value="Porin_Neis"/>
</dbReference>
<proteinExistence type="predicted"/>
<dbReference type="PRINTS" id="PR00182">
    <property type="entry name" value="ECOLNEIPORIN"/>
</dbReference>
<dbReference type="RefSeq" id="WP_114278932.1">
    <property type="nucleotide sequence ID" value="NZ_QPJY01000002.1"/>
</dbReference>
<organism evidence="13 14">
    <name type="scientific">Thioalbus denitrificans</name>
    <dbReference type="NCBI Taxonomy" id="547122"/>
    <lineage>
        <taxon>Bacteria</taxon>
        <taxon>Pseudomonadati</taxon>
        <taxon>Pseudomonadota</taxon>
        <taxon>Gammaproteobacteria</taxon>
        <taxon>Chromatiales</taxon>
        <taxon>Ectothiorhodospiraceae</taxon>
        <taxon>Thioalbus</taxon>
    </lineage>
</organism>
<comment type="caution">
    <text evidence="13">The sequence shown here is derived from an EMBL/GenBank/DDBJ whole genome shotgun (WGS) entry which is preliminary data.</text>
</comment>
<keyword evidence="6 11" id="KW-0732">Signal</keyword>
<evidence type="ECO:0000256" key="6">
    <source>
        <dbReference type="ARBA" id="ARBA00022729"/>
    </source>
</evidence>
<keyword evidence="7" id="KW-0406">Ion transport</keyword>
<dbReference type="InterPro" id="IPR033900">
    <property type="entry name" value="Gram_neg_porin_domain"/>
</dbReference>
<dbReference type="CDD" id="cd00342">
    <property type="entry name" value="gram_neg_porins"/>
    <property type="match status" value="1"/>
</dbReference>
<dbReference type="EMBL" id="QPJY01000002">
    <property type="protein sequence ID" value="RCX32118.1"/>
    <property type="molecule type" value="Genomic_DNA"/>
</dbReference>
<sequence>MKKLLGFSVAVALAAPLAATANPTVYGRVNVNLVQEDMDTGDSESWDVENNSSRIGVKGSEDLGNSMTAIYQLEFGVDASDSGNLDGRLAYAGISGQFGTVAMGRQWTPYYGSVAKTDIMQIDTMDDHYLGLARVGNAVAYVTPTFNGLSGKAALVIDGDGAGEDTGEDFADWTNLSLDYENGPLSIGASWLRENSGEGDQFGLAGKFNVGRFAVIGQYENASEEIAEYTFFSDTALTRDDVTSWAVGGEAYFGNNTIRAVYGDVDAGAGGEYSNWSLGAEHMFSKRTRVYAEYEDSEHNKVSCGDSCVEYVEGQRFGVGIRHDF</sequence>
<evidence type="ECO:0000256" key="8">
    <source>
        <dbReference type="ARBA" id="ARBA00023114"/>
    </source>
</evidence>
<dbReference type="Proteomes" id="UP000252707">
    <property type="component" value="Unassembled WGS sequence"/>
</dbReference>
<dbReference type="PANTHER" id="PTHR34501:SF9">
    <property type="entry name" value="MAJOR OUTER MEMBRANE PROTEIN P.IA"/>
    <property type="match status" value="1"/>
</dbReference>
<dbReference type="AlphaFoldDB" id="A0A369CFV0"/>
<dbReference type="InterPro" id="IPR050298">
    <property type="entry name" value="Gram-neg_bact_OMP"/>
</dbReference>
<comment type="subunit">
    <text evidence="2">Homotrimer.</text>
</comment>
<evidence type="ECO:0000256" key="2">
    <source>
        <dbReference type="ARBA" id="ARBA00011233"/>
    </source>
</evidence>
<evidence type="ECO:0000313" key="13">
    <source>
        <dbReference type="EMBL" id="RCX32118.1"/>
    </source>
</evidence>
<dbReference type="PRINTS" id="PR00184">
    <property type="entry name" value="NEISSPPORIN"/>
</dbReference>
<dbReference type="GO" id="GO:0046930">
    <property type="term" value="C:pore complex"/>
    <property type="evidence" value="ECO:0007669"/>
    <property type="project" value="UniProtKB-KW"/>
</dbReference>
<dbReference type="GO" id="GO:0034220">
    <property type="term" value="P:monoatomic ion transmembrane transport"/>
    <property type="evidence" value="ECO:0007669"/>
    <property type="project" value="InterPro"/>
</dbReference>
<dbReference type="Pfam" id="PF13609">
    <property type="entry name" value="Porin_4"/>
    <property type="match status" value="1"/>
</dbReference>
<keyword evidence="4" id="KW-1134">Transmembrane beta strand</keyword>
<reference evidence="13 14" key="1">
    <citation type="submission" date="2018-07" db="EMBL/GenBank/DDBJ databases">
        <title>Genomic Encyclopedia of Type Strains, Phase IV (KMG-IV): sequencing the most valuable type-strain genomes for metagenomic binning, comparative biology and taxonomic classification.</title>
        <authorList>
            <person name="Goeker M."/>
        </authorList>
    </citation>
    <scope>NUCLEOTIDE SEQUENCE [LARGE SCALE GENOMIC DNA]</scope>
    <source>
        <strain evidence="13 14">DSM 26407</strain>
    </source>
</reference>
<keyword evidence="9" id="KW-0472">Membrane</keyword>
<dbReference type="InterPro" id="IPR023614">
    <property type="entry name" value="Porin_dom_sf"/>
</dbReference>
<evidence type="ECO:0000259" key="12">
    <source>
        <dbReference type="Pfam" id="PF13609"/>
    </source>
</evidence>
<feature type="domain" description="Porin" evidence="12">
    <location>
        <begin position="9"/>
        <end position="298"/>
    </location>
</feature>
<comment type="subcellular location">
    <subcellularLocation>
        <location evidence="1">Cell outer membrane</location>
        <topology evidence="1">Multi-pass membrane protein</topology>
    </subcellularLocation>
</comment>
<evidence type="ECO:0000256" key="1">
    <source>
        <dbReference type="ARBA" id="ARBA00004571"/>
    </source>
</evidence>
<dbReference type="GO" id="GO:0015288">
    <property type="term" value="F:porin activity"/>
    <property type="evidence" value="ECO:0007669"/>
    <property type="project" value="UniProtKB-KW"/>
</dbReference>
<keyword evidence="8" id="KW-0626">Porin</keyword>
<keyword evidence="5" id="KW-0812">Transmembrane</keyword>
<protein>
    <submittedName>
        <fullName evidence="13">Putative porin</fullName>
    </submittedName>
</protein>
<gene>
    <name evidence="13" type="ORF">DFQ59_102471</name>
</gene>
<evidence type="ECO:0000256" key="3">
    <source>
        <dbReference type="ARBA" id="ARBA00022448"/>
    </source>
</evidence>
<evidence type="ECO:0000256" key="9">
    <source>
        <dbReference type="ARBA" id="ARBA00023136"/>
    </source>
</evidence>
<name>A0A369CFV0_9GAMM</name>
<evidence type="ECO:0000313" key="14">
    <source>
        <dbReference type="Proteomes" id="UP000252707"/>
    </source>
</evidence>
<keyword evidence="10" id="KW-0998">Cell outer membrane</keyword>
<feature type="chain" id="PRO_5016603708" evidence="11">
    <location>
        <begin position="22"/>
        <end position="325"/>
    </location>
</feature>
<evidence type="ECO:0000256" key="7">
    <source>
        <dbReference type="ARBA" id="ARBA00023065"/>
    </source>
</evidence>
<evidence type="ECO:0000256" key="11">
    <source>
        <dbReference type="SAM" id="SignalP"/>
    </source>
</evidence>
<evidence type="ECO:0000256" key="5">
    <source>
        <dbReference type="ARBA" id="ARBA00022692"/>
    </source>
</evidence>
<accession>A0A369CFV0</accession>
<feature type="signal peptide" evidence="11">
    <location>
        <begin position="1"/>
        <end position="21"/>
    </location>
</feature>
<keyword evidence="14" id="KW-1185">Reference proteome</keyword>
<evidence type="ECO:0000256" key="10">
    <source>
        <dbReference type="ARBA" id="ARBA00023237"/>
    </source>
</evidence>
<dbReference type="SUPFAM" id="SSF56935">
    <property type="entry name" value="Porins"/>
    <property type="match status" value="1"/>
</dbReference>